<dbReference type="Proteomes" id="UP000059847">
    <property type="component" value="Chromosome"/>
</dbReference>
<dbReference type="KEGG" id="pur:AOC03_11335"/>
<dbReference type="CDD" id="cd16348">
    <property type="entry name" value="VOC_YdcJ_like"/>
    <property type="match status" value="1"/>
</dbReference>
<dbReference type="PANTHER" id="PTHR39479">
    <property type="match status" value="1"/>
</dbReference>
<dbReference type="Pfam" id="PF07063">
    <property type="entry name" value="HGLS"/>
    <property type="match status" value="1"/>
</dbReference>
<reference evidence="9 10" key="1">
    <citation type="submission" date="2015-09" db="EMBL/GenBank/DDBJ databases">
        <title>Complete genome of Psychrobacter urativorans R10.10B.</title>
        <authorList>
            <person name="See-Too W.S."/>
            <person name="Chan K.G."/>
        </authorList>
    </citation>
    <scope>NUCLEOTIDE SEQUENCE [LARGE SCALE GENOMIC DNA]</scope>
    <source>
        <strain evidence="9 10">R10.10B</strain>
    </source>
</reference>
<evidence type="ECO:0000256" key="7">
    <source>
        <dbReference type="ARBA" id="ARBA00035034"/>
    </source>
</evidence>
<evidence type="ECO:0000256" key="1">
    <source>
        <dbReference type="ARBA" id="ARBA00001954"/>
    </source>
</evidence>
<dbReference type="SMART" id="SM01150">
    <property type="entry name" value="DUF1338"/>
    <property type="match status" value="1"/>
</dbReference>
<evidence type="ECO:0000256" key="3">
    <source>
        <dbReference type="ARBA" id="ARBA00023002"/>
    </source>
</evidence>
<dbReference type="InterPro" id="IPR009770">
    <property type="entry name" value="HGLS"/>
</dbReference>
<accession>A0A0M5MQ55</accession>
<dbReference type="RefSeq" id="WP_062536094.1">
    <property type="nucleotide sequence ID" value="NZ_CP012678.1"/>
</dbReference>
<evidence type="ECO:0000256" key="6">
    <source>
        <dbReference type="ARBA" id="ARBA00035023"/>
    </source>
</evidence>
<keyword evidence="3" id="KW-0560">Oxidoreductase</keyword>
<proteinExistence type="inferred from homology"/>
<dbReference type="EC" id="1.13.11.93" evidence="6"/>
<dbReference type="Gene3D" id="3.10.180.80">
    <property type="entry name" value="Uncharacterised protein PF07063, DUF1338"/>
    <property type="match status" value="1"/>
</dbReference>
<name>A0A0M5MQ55_9GAMM</name>
<dbReference type="STRING" id="45610.AOC03_11335"/>
<dbReference type="InterPro" id="IPR047869">
    <property type="entry name" value="YdcJ_bac-like"/>
</dbReference>
<sequence>MKNTSDVISNSNMMNSDDIRHSFSVAMSAMYQNEVPLYGDLIELVTEVNNDVLNTQPDIKAQLEHTGEIDRLNLERHGAIRLGTAAELSMMRRLFAVMGMYPVGYYDLAPAGVPVHSTAFRAIDTESLNNSPFRVFTSLLRLDLIADESLKQAAIETLANRKIFTDAAIKLIERFENAGGLTDAEAQTFITEALETFRWHDKTPVSKELYERLLKQHPLIADVVGFKGPHINHLTPRTLDIDTVQQGMQARGIPPKAIIEGPPRRACPILLRQTSFKALQEPVSFKCQYDATDNANNNTAEQYEQGQHTARFGEIEQRGVSLTPKGRALYDTLLNKARDQLGATPNESNAAEYYRILEQVFAEFPDNYQTLHADKLAYFYYQPVAEAEMAEIGDINLTVPDDKETLIHLIDKGVIRIEPIVYEDFLPVSAAGIFQSNLQQDQQSHYDGNSNQQEFERDLGVNVYDELALYESMQAESLQNCLKILQKVA</sequence>
<evidence type="ECO:0000313" key="10">
    <source>
        <dbReference type="Proteomes" id="UP000059847"/>
    </source>
</evidence>
<evidence type="ECO:0000256" key="8">
    <source>
        <dbReference type="ARBA" id="ARBA00035045"/>
    </source>
</evidence>
<evidence type="ECO:0000256" key="2">
    <source>
        <dbReference type="ARBA" id="ARBA00022964"/>
    </source>
</evidence>
<dbReference type="AlphaFoldDB" id="A0A0M5MQ55"/>
<evidence type="ECO:0000256" key="4">
    <source>
        <dbReference type="ARBA" id="ARBA00023004"/>
    </source>
</evidence>
<dbReference type="EMBL" id="CP012678">
    <property type="protein sequence ID" value="ALF60562.1"/>
    <property type="molecule type" value="Genomic_DNA"/>
</dbReference>
<organism evidence="9 10">
    <name type="scientific">Psychrobacter urativorans</name>
    <dbReference type="NCBI Taxonomy" id="45610"/>
    <lineage>
        <taxon>Bacteria</taxon>
        <taxon>Pseudomonadati</taxon>
        <taxon>Pseudomonadota</taxon>
        <taxon>Gammaproteobacteria</taxon>
        <taxon>Moraxellales</taxon>
        <taxon>Moraxellaceae</taxon>
        <taxon>Psychrobacter</taxon>
    </lineage>
</organism>
<evidence type="ECO:0000313" key="9">
    <source>
        <dbReference type="EMBL" id="ALF60562.1"/>
    </source>
</evidence>
<comment type="similarity">
    <text evidence="5">Belongs to the 2-oxoadipate dioxygenase/decarboxylase family.</text>
</comment>
<keyword evidence="2" id="KW-0223">Dioxygenase</keyword>
<dbReference type="GO" id="GO:0051213">
    <property type="term" value="F:dioxygenase activity"/>
    <property type="evidence" value="ECO:0007669"/>
    <property type="project" value="UniProtKB-KW"/>
</dbReference>
<keyword evidence="4" id="KW-0408">Iron</keyword>
<protein>
    <recommendedName>
        <fullName evidence="7">2-oxoadipate dioxygenase/decarboxylase</fullName>
        <ecNumber evidence="6">1.13.11.93</ecNumber>
    </recommendedName>
    <alternativeName>
        <fullName evidence="8">2-hydroxyglutarate synthase</fullName>
    </alternativeName>
</protein>
<keyword evidence="10" id="KW-1185">Reference proteome</keyword>
<evidence type="ECO:0000256" key="5">
    <source>
        <dbReference type="ARBA" id="ARBA00035013"/>
    </source>
</evidence>
<gene>
    <name evidence="9" type="ORF">AOC03_11335</name>
</gene>
<comment type="cofactor">
    <cofactor evidence="1">
        <name>Fe(2+)</name>
        <dbReference type="ChEBI" id="CHEBI:29033"/>
    </cofactor>
</comment>
<dbReference type="PANTHER" id="PTHR39479:SF2">
    <property type="entry name" value="2-OXOADIPATE DIOXYGENASE_DECARBOXYLASE"/>
    <property type="match status" value="1"/>
</dbReference>